<dbReference type="InterPro" id="IPR013783">
    <property type="entry name" value="Ig-like_fold"/>
</dbReference>
<dbReference type="AlphaFoldDB" id="A0A5C6U2I4"/>
<gene>
    <name evidence="5" type="ORF">FSC37_16165</name>
</gene>
<dbReference type="GO" id="GO:0005886">
    <property type="term" value="C:plasma membrane"/>
    <property type="evidence" value="ECO:0007669"/>
    <property type="project" value="TreeGrafter"/>
</dbReference>
<protein>
    <recommendedName>
        <fullName evidence="4">Immunoglobulin domain-containing protein</fullName>
    </recommendedName>
</protein>
<feature type="compositionally biased region" description="Basic residues" evidence="3">
    <location>
        <begin position="208"/>
        <end position="226"/>
    </location>
</feature>
<evidence type="ECO:0000256" key="2">
    <source>
        <dbReference type="ARBA" id="ARBA00023157"/>
    </source>
</evidence>
<feature type="compositionally biased region" description="Basic residues" evidence="3">
    <location>
        <begin position="254"/>
        <end position="269"/>
    </location>
</feature>
<dbReference type="InterPro" id="IPR036179">
    <property type="entry name" value="Ig-like_dom_sf"/>
</dbReference>
<feature type="domain" description="Immunoglobulin" evidence="4">
    <location>
        <begin position="429"/>
        <end position="512"/>
    </location>
</feature>
<dbReference type="SUPFAM" id="SSF48726">
    <property type="entry name" value="Immunoglobulin"/>
    <property type="match status" value="2"/>
</dbReference>
<evidence type="ECO:0000313" key="6">
    <source>
        <dbReference type="Proteomes" id="UP000321832"/>
    </source>
</evidence>
<dbReference type="InterPro" id="IPR003599">
    <property type="entry name" value="Ig_sub"/>
</dbReference>
<evidence type="ECO:0000259" key="4">
    <source>
        <dbReference type="SMART" id="SM00409"/>
    </source>
</evidence>
<dbReference type="InterPro" id="IPR050958">
    <property type="entry name" value="Cell_Adh-Cytoskel_Orgn"/>
</dbReference>
<proteinExistence type="predicted"/>
<comment type="caution">
    <text evidence="5">The sequence shown here is derived from an EMBL/GenBank/DDBJ whole genome shotgun (WGS) entry which is preliminary data.</text>
</comment>
<evidence type="ECO:0000313" key="5">
    <source>
        <dbReference type="EMBL" id="TXC66790.1"/>
    </source>
</evidence>
<dbReference type="PANTHER" id="PTHR45080:SF8">
    <property type="entry name" value="IG-LIKE DOMAIN-CONTAINING PROTEIN"/>
    <property type="match status" value="1"/>
</dbReference>
<feature type="compositionally biased region" description="Basic residues" evidence="3">
    <location>
        <begin position="601"/>
        <end position="611"/>
    </location>
</feature>
<organism evidence="5 6">
    <name type="scientific">Piscinibacter aquaticus</name>
    <dbReference type="NCBI Taxonomy" id="392597"/>
    <lineage>
        <taxon>Bacteria</taxon>
        <taxon>Pseudomonadati</taxon>
        <taxon>Pseudomonadota</taxon>
        <taxon>Betaproteobacteria</taxon>
        <taxon>Burkholderiales</taxon>
        <taxon>Sphaerotilaceae</taxon>
        <taxon>Piscinibacter</taxon>
    </lineage>
</organism>
<sequence>MLIASLWLAACGGGSDSSAVDTGSASGAATLGAEGGSVMGPGGATVQVPPGALAEPVTIRMAKDATDMPALPAHVGAVGDVFTLAARPPLCRAGAREPPLPARALAAGEQLRIAKAQPRRRLAAAVARDHRPRPGRERAGVLLLRAGGGTLPDPGTAAAAVLGEAGQPELQHRRLHRGHRGQHPGGAGSGHQPGPVPARLHGAQAGGRRVRRRRPRRQTARDRRRSPGAAADGRADPLPLPLQRERGLRDCTGHRRAPGHGGRHRRQPALRRTAGQRHPDAEPAAGFPFQERQRAGVRLQCVPGDAHLQWRQLRLPDRRAVGAHRRQSAQPRPAAANVPGGQQASRGAAAPDGAAYAQAYIFYTNDLTGRYTQALEQVLTFTVQPPVQPGTLIIPARLVCDTTSYPASSIGLHFATPQQATLPGFGTQPRSMAVRVGQTASFTAVASGFPSPALQWMSRASAVDTWEPVTGAAAGTLTTAATTLADNGRQFKLVATNPLGSSESQEVTLTVNSDEQPPVIGTQPAPLTILTGSDAAFAVAASGTGVLSYQWRFEGQPITAANAPVLRLTGAAAAQAGRYSVVVVAMPRGAWKATPPCSPSRRCRRRCRPRPSWRSPPSST</sequence>
<feature type="compositionally biased region" description="Basic and acidic residues" evidence="3">
    <location>
        <begin position="243"/>
        <end position="253"/>
    </location>
</feature>
<feature type="region of interest" description="Disordered" evidence="3">
    <location>
        <begin position="594"/>
        <end position="620"/>
    </location>
</feature>
<dbReference type="PANTHER" id="PTHR45080">
    <property type="entry name" value="CONTACTIN 5"/>
    <property type="match status" value="1"/>
</dbReference>
<dbReference type="InterPro" id="IPR013098">
    <property type="entry name" value="Ig_I-set"/>
</dbReference>
<accession>A0A5C6U2I4</accession>
<dbReference type="GO" id="GO:0050808">
    <property type="term" value="P:synapse organization"/>
    <property type="evidence" value="ECO:0007669"/>
    <property type="project" value="TreeGrafter"/>
</dbReference>
<dbReference type="Pfam" id="PF07679">
    <property type="entry name" value="I-set"/>
    <property type="match status" value="1"/>
</dbReference>
<evidence type="ECO:0000256" key="1">
    <source>
        <dbReference type="ARBA" id="ARBA00022729"/>
    </source>
</evidence>
<dbReference type="SMART" id="SM00409">
    <property type="entry name" value="IG"/>
    <property type="match status" value="1"/>
</dbReference>
<feature type="region of interest" description="Disordered" evidence="3">
    <location>
        <begin position="320"/>
        <end position="349"/>
    </location>
</feature>
<dbReference type="Gene3D" id="2.60.40.10">
    <property type="entry name" value="Immunoglobulins"/>
    <property type="match status" value="2"/>
</dbReference>
<keyword evidence="2" id="KW-1015">Disulfide bond</keyword>
<evidence type="ECO:0000256" key="3">
    <source>
        <dbReference type="SAM" id="MobiDB-lite"/>
    </source>
</evidence>
<dbReference type="Proteomes" id="UP000321832">
    <property type="component" value="Unassembled WGS sequence"/>
</dbReference>
<keyword evidence="1" id="KW-0732">Signal</keyword>
<dbReference type="GO" id="GO:0007156">
    <property type="term" value="P:homophilic cell adhesion via plasma membrane adhesion molecules"/>
    <property type="evidence" value="ECO:0007669"/>
    <property type="project" value="TreeGrafter"/>
</dbReference>
<feature type="region of interest" description="Disordered" evidence="3">
    <location>
        <begin position="175"/>
        <end position="284"/>
    </location>
</feature>
<keyword evidence="6" id="KW-1185">Reference proteome</keyword>
<dbReference type="EMBL" id="VOPW01000001">
    <property type="protein sequence ID" value="TXC66790.1"/>
    <property type="molecule type" value="Genomic_DNA"/>
</dbReference>
<reference evidence="5 6" key="1">
    <citation type="submission" date="2019-08" db="EMBL/GenBank/DDBJ databases">
        <authorList>
            <person name="Khan S.A."/>
            <person name="Jeon C.O."/>
            <person name="Jeong S.E."/>
        </authorList>
    </citation>
    <scope>NUCLEOTIDE SEQUENCE [LARGE SCALE GENOMIC DNA]</scope>
    <source>
        <strain evidence="6">IMCC1728</strain>
    </source>
</reference>
<name>A0A5C6U2I4_9BURK</name>